<name>R6ICF8_9FIRM</name>
<comment type="caution">
    <text evidence="1">The sequence shown here is derived from an EMBL/GenBank/DDBJ whole genome shotgun (WGS) entry which is preliminary data.</text>
</comment>
<dbReference type="eggNOG" id="COG4220">
    <property type="taxonomic scope" value="Bacteria"/>
</dbReference>
<organism evidence="1">
    <name type="scientific">Phascolarctobacterium faecium</name>
    <dbReference type="NCBI Taxonomy" id="33025"/>
    <lineage>
        <taxon>Bacteria</taxon>
        <taxon>Bacillati</taxon>
        <taxon>Bacillota</taxon>
        <taxon>Negativicutes</taxon>
        <taxon>Acidaminococcales</taxon>
        <taxon>Acidaminococcaceae</taxon>
        <taxon>Phascolarctobacterium</taxon>
    </lineage>
</organism>
<dbReference type="EMBL" id="CBDS010000102">
    <property type="protein sequence ID" value="CDB46925.1"/>
    <property type="molecule type" value="Genomic_DNA"/>
</dbReference>
<dbReference type="RefSeq" id="WP_021718838.1">
    <property type="nucleotide sequence ID" value="NZ_CAUDTB010000003.1"/>
</dbReference>
<evidence type="ECO:0000313" key="1">
    <source>
        <dbReference type="EMBL" id="CDB46925.1"/>
    </source>
</evidence>
<sequence>MVKIDVAKMLKRGSARELAELLGISERRVNQLVNEEVLHREIEGDFILTMAIASFYENKYSGKDEDDYWSEKALHEAAKRKLAELELARRQNLSHDAADVERVMTDMLSKLRSQLLVIPAKMAARLENQSRSVIMTELSKEIKSRLTELSDYDPEIFSDEEDG</sequence>
<accession>R6ICF8</accession>
<gene>
    <name evidence="1" type="ORF">BN533_01938</name>
</gene>
<reference evidence="1" key="1">
    <citation type="submission" date="2012-11" db="EMBL/GenBank/DDBJ databases">
        <title>Dependencies among metagenomic species, viruses, plasmids and units of genetic variation.</title>
        <authorList>
            <person name="Nielsen H.B."/>
            <person name="Almeida M."/>
            <person name="Juncker A.S."/>
            <person name="Rasmussen S."/>
            <person name="Li J."/>
            <person name="Sunagawa S."/>
            <person name="Plichta D."/>
            <person name="Gautier L."/>
            <person name="Le Chatelier E."/>
            <person name="Peletier E."/>
            <person name="Bonde I."/>
            <person name="Nielsen T."/>
            <person name="Manichanh C."/>
            <person name="Arumugam M."/>
            <person name="Batto J."/>
            <person name="Santos M.B.Q.D."/>
            <person name="Blom N."/>
            <person name="Borruel N."/>
            <person name="Burgdorf K.S."/>
            <person name="Boumezbeur F."/>
            <person name="Casellas F."/>
            <person name="Dore J."/>
            <person name="Guarner F."/>
            <person name="Hansen T."/>
            <person name="Hildebrand F."/>
            <person name="Kaas R.S."/>
            <person name="Kennedy S."/>
            <person name="Kristiansen K."/>
            <person name="Kultima J.R."/>
            <person name="Leonard P."/>
            <person name="Levenez F."/>
            <person name="Lund O."/>
            <person name="Moumen B."/>
            <person name="Le Paslier D."/>
            <person name="Pons N."/>
            <person name="Pedersen O."/>
            <person name="Prifti E."/>
            <person name="Qin J."/>
            <person name="Raes J."/>
            <person name="Tap J."/>
            <person name="Tims S."/>
            <person name="Ussery D.W."/>
            <person name="Yamada T."/>
            <person name="MetaHit consortium"/>
            <person name="Renault P."/>
            <person name="Sicheritz-Ponten T."/>
            <person name="Bork P."/>
            <person name="Wang J."/>
            <person name="Brunak S."/>
            <person name="Ehrlich S.D."/>
        </authorList>
    </citation>
    <scope>NUCLEOTIDE SEQUENCE [LARGE SCALE GENOMIC DNA]</scope>
</reference>
<protein>
    <recommendedName>
        <fullName evidence="2">Phage DNA packaging protein Nu1</fullName>
    </recommendedName>
</protein>
<evidence type="ECO:0008006" key="2">
    <source>
        <dbReference type="Google" id="ProtNLM"/>
    </source>
</evidence>
<proteinExistence type="predicted"/>
<dbReference type="STRING" id="1262914.BN533_01938"/>
<dbReference type="AlphaFoldDB" id="R6ICF8"/>
<dbReference type="HOGENOM" id="CLU_118950_1_1_9"/>